<dbReference type="PANTHER" id="PTHR43818:SF11">
    <property type="entry name" value="BCDNA.GH03377"/>
    <property type="match status" value="1"/>
</dbReference>
<evidence type="ECO:0000259" key="2">
    <source>
        <dbReference type="Pfam" id="PF01408"/>
    </source>
</evidence>
<organism evidence="3 4">
    <name type="scientific">Engelhardtia mirabilis</name>
    <dbReference type="NCBI Taxonomy" id="2528011"/>
    <lineage>
        <taxon>Bacteria</taxon>
        <taxon>Pseudomonadati</taxon>
        <taxon>Planctomycetota</taxon>
        <taxon>Planctomycetia</taxon>
        <taxon>Planctomycetia incertae sedis</taxon>
        <taxon>Engelhardtia</taxon>
    </lineage>
</organism>
<dbReference type="Pfam" id="PF01408">
    <property type="entry name" value="GFO_IDH_MocA"/>
    <property type="match status" value="1"/>
</dbReference>
<evidence type="ECO:0000313" key="3">
    <source>
        <dbReference type="EMBL" id="QDU65196.1"/>
    </source>
</evidence>
<dbReference type="GO" id="GO:0050112">
    <property type="term" value="F:inositol 2-dehydrogenase (NAD+) activity"/>
    <property type="evidence" value="ECO:0007669"/>
    <property type="project" value="UniProtKB-EC"/>
</dbReference>
<accession>A0A518BE06</accession>
<dbReference type="RefSeq" id="WP_145061572.1">
    <property type="nucleotide sequence ID" value="NZ_CP036287.1"/>
</dbReference>
<proteinExistence type="predicted"/>
<dbReference type="InterPro" id="IPR006311">
    <property type="entry name" value="TAT_signal"/>
</dbReference>
<evidence type="ECO:0000313" key="4">
    <source>
        <dbReference type="Proteomes" id="UP000316921"/>
    </source>
</evidence>
<dbReference type="EC" id="1.1.1.18" evidence="3"/>
<sequence>MSKPSPTRRDVLRDAGLSLAGAAFLPSVLTGSRPKLGRWRIDDALRVGIVGPGRRGSNLMARMGYPSELANATDQTISGVELVAVCDTFLGNLRTASDAVSKVHDRPTEYRDYRLMLEREDLDAVVVATPDFSHAPIAQAAVEAGCDVYVEKCAANTADQLRSLEAAVAKHGRIVQVGYQLRENELYRQAKAIVERGWIGEVRLARMEVHRHGSNGALRHPLLEYGPAPERADVEWELFLAGIAPEREYDAERYFEWRKFWDYGNGVCGDNQSHSVDAIEFVVGLGLPASATASGGVYHWGGARETPDVLSANVEYPDAGISVNYMQTDSNSFGVPGTWLYGSEGTMHVSWELEVYPDRFSERYADSLEEGKLDPRRPMIHLKDPAAAKAMEGKASELWLAGRGAGGTTRSDGTFDTTRLHLENFFTSVRERSTPTAPLEVARTSTIAAIMSAESYRTGRRVTLEDVGFAPEPTGG</sequence>
<protein>
    <submittedName>
        <fullName evidence="3">Inositol 2-dehydrogenase</fullName>
        <ecNumber evidence="3">1.1.1.18</ecNumber>
    </submittedName>
</protein>
<keyword evidence="4" id="KW-1185">Reference proteome</keyword>
<dbReference type="Proteomes" id="UP000316921">
    <property type="component" value="Chromosome"/>
</dbReference>
<dbReference type="PROSITE" id="PS51318">
    <property type="entry name" value="TAT"/>
    <property type="match status" value="1"/>
</dbReference>
<keyword evidence="1 3" id="KW-0560">Oxidoreductase</keyword>
<dbReference type="Gene3D" id="3.30.360.10">
    <property type="entry name" value="Dihydrodipicolinate Reductase, domain 2"/>
    <property type="match status" value="1"/>
</dbReference>
<dbReference type="InterPro" id="IPR000683">
    <property type="entry name" value="Gfo/Idh/MocA-like_OxRdtase_N"/>
</dbReference>
<dbReference type="KEGG" id="pbap:Pla133_02600"/>
<dbReference type="InterPro" id="IPR050463">
    <property type="entry name" value="Gfo/Idh/MocA_oxidrdct_glycsds"/>
</dbReference>
<evidence type="ECO:0000256" key="1">
    <source>
        <dbReference type="ARBA" id="ARBA00023002"/>
    </source>
</evidence>
<gene>
    <name evidence="3" type="primary">iolG_1</name>
    <name evidence="3" type="ORF">Pla133_02600</name>
</gene>
<reference evidence="3 4" key="1">
    <citation type="submission" date="2019-02" db="EMBL/GenBank/DDBJ databases">
        <title>Deep-cultivation of Planctomycetes and their phenomic and genomic characterization uncovers novel biology.</title>
        <authorList>
            <person name="Wiegand S."/>
            <person name="Jogler M."/>
            <person name="Boedeker C."/>
            <person name="Pinto D."/>
            <person name="Vollmers J."/>
            <person name="Rivas-Marin E."/>
            <person name="Kohn T."/>
            <person name="Peeters S.H."/>
            <person name="Heuer A."/>
            <person name="Rast P."/>
            <person name="Oberbeckmann S."/>
            <person name="Bunk B."/>
            <person name="Jeske O."/>
            <person name="Meyerdierks A."/>
            <person name="Storesund J.E."/>
            <person name="Kallscheuer N."/>
            <person name="Luecker S."/>
            <person name="Lage O.M."/>
            <person name="Pohl T."/>
            <person name="Merkel B.J."/>
            <person name="Hornburger P."/>
            <person name="Mueller R.-W."/>
            <person name="Bruemmer F."/>
            <person name="Labrenz M."/>
            <person name="Spormann A.M."/>
            <person name="Op den Camp H."/>
            <person name="Overmann J."/>
            <person name="Amann R."/>
            <person name="Jetten M.S.M."/>
            <person name="Mascher T."/>
            <person name="Medema M.H."/>
            <person name="Devos D.P."/>
            <person name="Kaster A.-K."/>
            <person name="Ovreas L."/>
            <person name="Rohde M."/>
            <person name="Galperin M.Y."/>
            <person name="Jogler C."/>
        </authorList>
    </citation>
    <scope>NUCLEOTIDE SEQUENCE [LARGE SCALE GENOMIC DNA]</scope>
    <source>
        <strain evidence="3 4">Pla133</strain>
    </source>
</reference>
<feature type="domain" description="Gfo/Idh/MocA-like oxidoreductase N-terminal" evidence="2">
    <location>
        <begin position="45"/>
        <end position="179"/>
    </location>
</feature>
<dbReference type="PANTHER" id="PTHR43818">
    <property type="entry name" value="BCDNA.GH03377"/>
    <property type="match status" value="1"/>
</dbReference>
<dbReference type="EMBL" id="CP036287">
    <property type="protein sequence ID" value="QDU65196.1"/>
    <property type="molecule type" value="Genomic_DNA"/>
</dbReference>
<dbReference type="SUPFAM" id="SSF55347">
    <property type="entry name" value="Glyceraldehyde-3-phosphate dehydrogenase-like, C-terminal domain"/>
    <property type="match status" value="1"/>
</dbReference>
<dbReference type="Gene3D" id="3.40.50.720">
    <property type="entry name" value="NAD(P)-binding Rossmann-like Domain"/>
    <property type="match status" value="1"/>
</dbReference>
<dbReference type="InterPro" id="IPR036291">
    <property type="entry name" value="NAD(P)-bd_dom_sf"/>
</dbReference>
<dbReference type="AlphaFoldDB" id="A0A518BE06"/>
<dbReference type="SUPFAM" id="SSF51735">
    <property type="entry name" value="NAD(P)-binding Rossmann-fold domains"/>
    <property type="match status" value="1"/>
</dbReference>
<dbReference type="GO" id="GO:0000166">
    <property type="term" value="F:nucleotide binding"/>
    <property type="evidence" value="ECO:0007669"/>
    <property type="project" value="InterPro"/>
</dbReference>
<name>A0A518BE06_9BACT</name>